<keyword evidence="2 6" id="KW-0547">Nucleotide-binding</keyword>
<dbReference type="SUPFAM" id="SSF48592">
    <property type="entry name" value="GroEL equatorial domain-like"/>
    <property type="match status" value="1"/>
</dbReference>
<dbReference type="KEGG" id="pcor:KS4_13230"/>
<dbReference type="SUPFAM" id="SSF52029">
    <property type="entry name" value="GroEL apical domain-like"/>
    <property type="match status" value="1"/>
</dbReference>
<dbReference type="AlphaFoldDB" id="A0A517YSR8"/>
<evidence type="ECO:0000256" key="7">
    <source>
        <dbReference type="RuleBase" id="RU000418"/>
    </source>
</evidence>
<comment type="function">
    <text evidence="6 8">Together with its co-chaperonin GroES, plays an essential role in assisting protein folding. The GroEL-GroES system forms a nano-cage that allows encapsulation of the non-native substrate proteins and provides a physical environment optimized to promote and accelerate protein folding.</text>
</comment>
<comment type="subunit">
    <text evidence="6 8">Forms a cylinder of 14 subunits composed of two heptameric rings stacked back-to-back. Interacts with the co-chaperonin GroES.</text>
</comment>
<dbReference type="OrthoDB" id="229029at2"/>
<dbReference type="RefSeq" id="WP_145076149.1">
    <property type="nucleotide sequence ID" value="NZ_CP036425.1"/>
</dbReference>
<dbReference type="GO" id="GO:0051082">
    <property type="term" value="F:unfolded protein binding"/>
    <property type="evidence" value="ECO:0007669"/>
    <property type="project" value="UniProtKB-UniRule"/>
</dbReference>
<dbReference type="NCBIfam" id="NF009489">
    <property type="entry name" value="PRK12851.1"/>
    <property type="match status" value="1"/>
</dbReference>
<name>A0A517YSR8_9BACT</name>
<dbReference type="NCBIfam" id="NF000592">
    <property type="entry name" value="PRK00013.1"/>
    <property type="match status" value="1"/>
</dbReference>
<dbReference type="InterPro" id="IPR002423">
    <property type="entry name" value="Cpn60/GroEL/TCP-1"/>
</dbReference>
<keyword evidence="5 6" id="KW-0413">Isomerase</keyword>
<reference evidence="9 10" key="1">
    <citation type="submission" date="2019-02" db="EMBL/GenBank/DDBJ databases">
        <title>Deep-cultivation of Planctomycetes and their phenomic and genomic characterization uncovers novel biology.</title>
        <authorList>
            <person name="Wiegand S."/>
            <person name="Jogler M."/>
            <person name="Boedeker C."/>
            <person name="Pinto D."/>
            <person name="Vollmers J."/>
            <person name="Rivas-Marin E."/>
            <person name="Kohn T."/>
            <person name="Peeters S.H."/>
            <person name="Heuer A."/>
            <person name="Rast P."/>
            <person name="Oberbeckmann S."/>
            <person name="Bunk B."/>
            <person name="Jeske O."/>
            <person name="Meyerdierks A."/>
            <person name="Storesund J.E."/>
            <person name="Kallscheuer N."/>
            <person name="Luecker S."/>
            <person name="Lage O.M."/>
            <person name="Pohl T."/>
            <person name="Merkel B.J."/>
            <person name="Hornburger P."/>
            <person name="Mueller R.-W."/>
            <person name="Bruemmer F."/>
            <person name="Labrenz M."/>
            <person name="Spormann A.M."/>
            <person name="Op den Camp H."/>
            <person name="Overmann J."/>
            <person name="Amann R."/>
            <person name="Jetten M.S.M."/>
            <person name="Mascher T."/>
            <person name="Medema M.H."/>
            <person name="Devos D.P."/>
            <person name="Kaster A.-K."/>
            <person name="Ovreas L."/>
            <person name="Rohde M."/>
            <person name="Galperin M.Y."/>
            <person name="Jogler C."/>
        </authorList>
    </citation>
    <scope>NUCLEOTIDE SEQUENCE [LARGE SCALE GENOMIC DNA]</scope>
    <source>
        <strain evidence="9 10">KS4</strain>
    </source>
</reference>
<feature type="binding site" evidence="6">
    <location>
        <position position="51"/>
    </location>
    <ligand>
        <name>ATP</name>
        <dbReference type="ChEBI" id="CHEBI:30616"/>
    </ligand>
</feature>
<dbReference type="GO" id="GO:0016853">
    <property type="term" value="F:isomerase activity"/>
    <property type="evidence" value="ECO:0007669"/>
    <property type="project" value="UniProtKB-KW"/>
</dbReference>
<dbReference type="GO" id="GO:0042026">
    <property type="term" value="P:protein refolding"/>
    <property type="evidence" value="ECO:0007669"/>
    <property type="project" value="UniProtKB-UniRule"/>
</dbReference>
<keyword evidence="6" id="KW-0963">Cytoplasm</keyword>
<dbReference type="InterPro" id="IPR001844">
    <property type="entry name" value="Cpn60/GroEL"/>
</dbReference>
<dbReference type="Gene3D" id="3.50.7.10">
    <property type="entry name" value="GroEL"/>
    <property type="match status" value="1"/>
</dbReference>
<evidence type="ECO:0000256" key="1">
    <source>
        <dbReference type="ARBA" id="ARBA00006607"/>
    </source>
</evidence>
<evidence type="ECO:0000256" key="4">
    <source>
        <dbReference type="ARBA" id="ARBA00023186"/>
    </source>
</evidence>
<dbReference type="CDD" id="cd03344">
    <property type="entry name" value="GroEL"/>
    <property type="match status" value="1"/>
</dbReference>
<comment type="similarity">
    <text evidence="1 6 7">Belongs to the chaperonin (HSP60) family.</text>
</comment>
<gene>
    <name evidence="9" type="primary">groL_2</name>
    <name evidence="6" type="synonym">groEL</name>
    <name evidence="6" type="synonym">groL</name>
    <name evidence="9" type="ORF">KS4_13230</name>
</gene>
<evidence type="ECO:0000313" key="9">
    <source>
        <dbReference type="EMBL" id="QDU33277.1"/>
    </source>
</evidence>
<sequence>MASKQLMFGTDAAMQLKKGLEQLAAAVKVTMGPTGRNVVMQKSFGGPAVTKDGVSVAKEVEVKEPFQNMGAKMVVEVAKKTADKAGDGTTTATVLAEAIFSEGLRHVTAGANAIALQRGINAASDVAGEAIKAMAVPCDGKDDYKKVATVSANHDLEVGEAIAEAISKVGKDGVVEVEEGKTAEIDLNYVEGMQFDKGYLSPYFMTDPKSSECILEDAIILLHEKKISNLQDLLPLLNKVAMAQKALVIVAEDVENEALAALVVNRLRGTIKVAAVKAPGFGDRRKAMMQDLAVLTGGQFISEDLGIQLEAVELEQLGSAKKIIIDKDNTTIIEGAGTKADLEQRIAQIRKQIETTTSDYDREKLQERLAKLTGGVAIINVGAPTETAMKERKDRVDDALHATKAAAAEGYVPGGGVALVRAVEAIEAKRAKARGDEKLGFDIVAKALEVPLRQIVENAGDDGFIVVEKVKEATGNNGYNAATGKYVDMVKAGIIDPALVARTALQNAASVSGLMLTTNVLVTELEGDEEAVEGAIS</sequence>
<accession>A0A517YSR8</accession>
<keyword evidence="10" id="KW-1185">Reference proteome</keyword>
<dbReference type="Gene3D" id="1.10.560.10">
    <property type="entry name" value="GroEL-like equatorial domain"/>
    <property type="match status" value="1"/>
</dbReference>
<dbReference type="HAMAP" id="MF_00600">
    <property type="entry name" value="CH60"/>
    <property type="match status" value="1"/>
</dbReference>
<dbReference type="InterPro" id="IPR027409">
    <property type="entry name" value="GroEL-like_apical_dom_sf"/>
</dbReference>
<dbReference type="InterPro" id="IPR027410">
    <property type="entry name" value="TCP-1-like_intermed_sf"/>
</dbReference>
<dbReference type="PANTHER" id="PTHR45633">
    <property type="entry name" value="60 KDA HEAT SHOCK PROTEIN, MITOCHONDRIAL"/>
    <property type="match status" value="1"/>
</dbReference>
<evidence type="ECO:0000256" key="5">
    <source>
        <dbReference type="ARBA" id="ARBA00023235"/>
    </source>
</evidence>
<dbReference type="NCBIfam" id="NF009487">
    <property type="entry name" value="PRK12849.1"/>
    <property type="match status" value="1"/>
</dbReference>
<keyword evidence="4 6" id="KW-0143">Chaperone</keyword>
<protein>
    <recommendedName>
        <fullName evidence="6">Chaperonin GroEL</fullName>
        <ecNumber evidence="6">5.6.1.7</ecNumber>
    </recommendedName>
    <alternativeName>
        <fullName evidence="6">60 kDa chaperonin</fullName>
    </alternativeName>
    <alternativeName>
        <fullName evidence="6">Chaperonin-60</fullName>
        <shortName evidence="6">Cpn60</shortName>
    </alternativeName>
</protein>
<dbReference type="Gene3D" id="3.30.260.10">
    <property type="entry name" value="TCP-1-like chaperonin intermediate domain"/>
    <property type="match status" value="1"/>
</dbReference>
<dbReference type="SUPFAM" id="SSF54849">
    <property type="entry name" value="GroEL-intermediate domain like"/>
    <property type="match status" value="1"/>
</dbReference>
<dbReference type="GO" id="GO:0005737">
    <property type="term" value="C:cytoplasm"/>
    <property type="evidence" value="ECO:0007669"/>
    <property type="project" value="UniProtKB-SubCell"/>
</dbReference>
<feature type="binding site" evidence="6">
    <location>
        <position position="496"/>
    </location>
    <ligand>
        <name>ATP</name>
        <dbReference type="ChEBI" id="CHEBI:30616"/>
    </ligand>
</feature>
<dbReference type="GO" id="GO:0005524">
    <property type="term" value="F:ATP binding"/>
    <property type="evidence" value="ECO:0007669"/>
    <property type="project" value="UniProtKB-UniRule"/>
</dbReference>
<feature type="binding site" evidence="6">
    <location>
        <begin position="480"/>
        <end position="482"/>
    </location>
    <ligand>
        <name>ATP</name>
        <dbReference type="ChEBI" id="CHEBI:30616"/>
    </ligand>
</feature>
<keyword evidence="3 6" id="KW-0067">ATP-binding</keyword>
<dbReference type="EC" id="5.6.1.7" evidence="6"/>
<dbReference type="NCBIfam" id="NF009488">
    <property type="entry name" value="PRK12850.1"/>
    <property type="match status" value="1"/>
</dbReference>
<dbReference type="NCBIfam" id="TIGR02348">
    <property type="entry name" value="GroEL"/>
    <property type="match status" value="1"/>
</dbReference>
<dbReference type="PRINTS" id="PR00298">
    <property type="entry name" value="CHAPERONIN60"/>
</dbReference>
<dbReference type="EMBL" id="CP036425">
    <property type="protein sequence ID" value="QDU33277.1"/>
    <property type="molecule type" value="Genomic_DNA"/>
</dbReference>
<evidence type="ECO:0000256" key="3">
    <source>
        <dbReference type="ARBA" id="ARBA00022840"/>
    </source>
</evidence>
<comment type="subcellular location">
    <subcellularLocation>
        <location evidence="6">Cytoplasm</location>
    </subcellularLocation>
</comment>
<dbReference type="Pfam" id="PF00118">
    <property type="entry name" value="Cpn60_TCP1"/>
    <property type="match status" value="1"/>
</dbReference>
<feature type="binding site" evidence="6">
    <location>
        <begin position="30"/>
        <end position="33"/>
    </location>
    <ligand>
        <name>ATP</name>
        <dbReference type="ChEBI" id="CHEBI:30616"/>
    </ligand>
</feature>
<feature type="binding site" evidence="6">
    <location>
        <position position="415"/>
    </location>
    <ligand>
        <name>ATP</name>
        <dbReference type="ChEBI" id="CHEBI:30616"/>
    </ligand>
</feature>
<proteinExistence type="inferred from homology"/>
<dbReference type="GO" id="GO:0140662">
    <property type="term" value="F:ATP-dependent protein folding chaperone"/>
    <property type="evidence" value="ECO:0007669"/>
    <property type="project" value="InterPro"/>
</dbReference>
<evidence type="ECO:0000256" key="6">
    <source>
        <dbReference type="HAMAP-Rule" id="MF_00600"/>
    </source>
</evidence>
<evidence type="ECO:0000313" key="10">
    <source>
        <dbReference type="Proteomes" id="UP000317369"/>
    </source>
</evidence>
<feature type="binding site" evidence="6">
    <location>
        <begin position="87"/>
        <end position="91"/>
    </location>
    <ligand>
        <name>ATP</name>
        <dbReference type="ChEBI" id="CHEBI:30616"/>
    </ligand>
</feature>
<evidence type="ECO:0000256" key="8">
    <source>
        <dbReference type="RuleBase" id="RU000419"/>
    </source>
</evidence>
<organism evidence="9 10">
    <name type="scientific">Poriferisphaera corsica</name>
    <dbReference type="NCBI Taxonomy" id="2528020"/>
    <lineage>
        <taxon>Bacteria</taxon>
        <taxon>Pseudomonadati</taxon>
        <taxon>Planctomycetota</taxon>
        <taxon>Phycisphaerae</taxon>
        <taxon>Phycisphaerales</taxon>
        <taxon>Phycisphaeraceae</taxon>
        <taxon>Poriferisphaera</taxon>
    </lineage>
</organism>
<dbReference type="FunFam" id="3.50.7.10:FF:000001">
    <property type="entry name" value="60 kDa chaperonin"/>
    <property type="match status" value="1"/>
</dbReference>
<dbReference type="Proteomes" id="UP000317369">
    <property type="component" value="Chromosome"/>
</dbReference>
<evidence type="ECO:0000256" key="2">
    <source>
        <dbReference type="ARBA" id="ARBA00022741"/>
    </source>
</evidence>
<dbReference type="InterPro" id="IPR027413">
    <property type="entry name" value="GROEL-like_equatorial_sf"/>
</dbReference>